<name>A0A512E1C8_9PROT</name>
<proteinExistence type="predicted"/>
<feature type="domain" description="PRC-barrel" evidence="1">
    <location>
        <begin position="103"/>
        <end position="177"/>
    </location>
</feature>
<dbReference type="InterPro" id="IPR022062">
    <property type="entry name" value="DUF3618"/>
</dbReference>
<feature type="domain" description="PRC-barrel" evidence="1">
    <location>
        <begin position="222"/>
        <end position="293"/>
    </location>
</feature>
<evidence type="ECO:0000313" key="3">
    <source>
        <dbReference type="Proteomes" id="UP000321523"/>
    </source>
</evidence>
<organism evidence="2 3">
    <name type="scientific">Skermanella aerolata</name>
    <dbReference type="NCBI Taxonomy" id="393310"/>
    <lineage>
        <taxon>Bacteria</taxon>
        <taxon>Pseudomonadati</taxon>
        <taxon>Pseudomonadota</taxon>
        <taxon>Alphaproteobacteria</taxon>
        <taxon>Rhodospirillales</taxon>
        <taxon>Azospirillaceae</taxon>
        <taxon>Skermanella</taxon>
    </lineage>
</organism>
<dbReference type="Proteomes" id="UP000321523">
    <property type="component" value="Unassembled WGS sequence"/>
</dbReference>
<dbReference type="PANTHER" id="PTHR36505">
    <property type="entry name" value="BLR1072 PROTEIN"/>
    <property type="match status" value="1"/>
</dbReference>
<dbReference type="OrthoDB" id="8021018at2"/>
<keyword evidence="3" id="KW-1185">Reference proteome</keyword>
<dbReference type="EMBL" id="BJYZ01000038">
    <property type="protein sequence ID" value="GEO42280.1"/>
    <property type="molecule type" value="Genomic_DNA"/>
</dbReference>
<dbReference type="RefSeq" id="WP_084721332.1">
    <property type="nucleotide sequence ID" value="NZ_BJYZ01000038.1"/>
</dbReference>
<gene>
    <name evidence="2" type="ORF">SAE02_64280</name>
</gene>
<dbReference type="SUPFAM" id="SSF50346">
    <property type="entry name" value="PRC-barrel domain"/>
    <property type="match status" value="2"/>
</dbReference>
<sequence>MTGTSRSPEEIQREIAETQNNLSRTIASLERKLAPSDLLEEVTGSLRAAGGNRLADAIRDNPIPAALIALGAAWLAISVASTKPQPDRFVADAQGWRRRSVLSAQSLLGDEVRNLENQMLGRIEDIMIDVPTGRVAYAVLSFGGIMGMGEKLFALPWQSLRVDERRRQVVVDVDKAHLRQAPGFDKGNWPDMADLSWSNRVHGFWMGRDGDVLHRRVVSTGSLAGTPVRNHSGEDIGTVEATMVDLADGRVVYAVLEFGGTLGFGTRFFAVPWRAFRLNEDEKRFELDAEKERLKALDGFDKDNWPDMADPAWSSRVEMQFAR</sequence>
<dbReference type="InterPro" id="IPR027275">
    <property type="entry name" value="PRC-brl_dom"/>
</dbReference>
<evidence type="ECO:0000313" key="2">
    <source>
        <dbReference type="EMBL" id="GEO42280.1"/>
    </source>
</evidence>
<dbReference type="Pfam" id="PF05239">
    <property type="entry name" value="PRC"/>
    <property type="match status" value="2"/>
</dbReference>
<dbReference type="Pfam" id="PF12277">
    <property type="entry name" value="DUF3618"/>
    <property type="match status" value="1"/>
</dbReference>
<protein>
    <recommendedName>
        <fullName evidence="1">PRC-barrel domain-containing protein</fullName>
    </recommendedName>
</protein>
<dbReference type="AlphaFoldDB" id="A0A512E1C8"/>
<dbReference type="Gene3D" id="2.30.30.240">
    <property type="entry name" value="PRC-barrel domain"/>
    <property type="match status" value="2"/>
</dbReference>
<evidence type="ECO:0000259" key="1">
    <source>
        <dbReference type="Pfam" id="PF05239"/>
    </source>
</evidence>
<dbReference type="PANTHER" id="PTHR36505:SF1">
    <property type="entry name" value="BLR1072 PROTEIN"/>
    <property type="match status" value="1"/>
</dbReference>
<accession>A0A512E1C8</accession>
<comment type="caution">
    <text evidence="2">The sequence shown here is derived from an EMBL/GenBank/DDBJ whole genome shotgun (WGS) entry which is preliminary data.</text>
</comment>
<dbReference type="InterPro" id="IPR011033">
    <property type="entry name" value="PRC_barrel-like_sf"/>
</dbReference>
<reference evidence="2 3" key="1">
    <citation type="submission" date="2019-07" db="EMBL/GenBank/DDBJ databases">
        <title>Whole genome shotgun sequence of Skermanella aerolata NBRC 106429.</title>
        <authorList>
            <person name="Hosoyama A."/>
            <person name="Uohara A."/>
            <person name="Ohji S."/>
            <person name="Ichikawa N."/>
        </authorList>
    </citation>
    <scope>NUCLEOTIDE SEQUENCE [LARGE SCALE GENOMIC DNA]</scope>
    <source>
        <strain evidence="2 3">NBRC 106429</strain>
    </source>
</reference>